<dbReference type="AlphaFoldDB" id="F2U6C4"/>
<keyword evidence="8 10" id="KW-0496">Mitochondrion</keyword>
<reference evidence="12" key="1">
    <citation type="submission" date="2009-08" db="EMBL/GenBank/DDBJ databases">
        <title>Annotation of Salpingoeca rosetta.</title>
        <authorList>
            <consortium name="The Broad Institute Genome Sequencing Platform"/>
            <person name="Russ C."/>
            <person name="Cuomo C."/>
            <person name="Burger G."/>
            <person name="Gray M.W."/>
            <person name="Holland P.W.H."/>
            <person name="King N."/>
            <person name="Lang F.B.F."/>
            <person name="Roger A.J."/>
            <person name="Ruiz-Trillo I."/>
            <person name="Young S.K."/>
            <person name="Zeng Q."/>
            <person name="Gargeya S."/>
            <person name="Alvarado L."/>
            <person name="Berlin A."/>
            <person name="Chapman S.B."/>
            <person name="Chen Z."/>
            <person name="Freedman E."/>
            <person name="Gellesch M."/>
            <person name="Goldberg J."/>
            <person name="Griggs A."/>
            <person name="Gujja S."/>
            <person name="Heilman E."/>
            <person name="Heiman D."/>
            <person name="Howarth C."/>
            <person name="Mehta T."/>
            <person name="Neiman D."/>
            <person name="Pearson M."/>
            <person name="Roberts A."/>
            <person name="Saif S."/>
            <person name="Shea T."/>
            <person name="Shenoy N."/>
            <person name="Sisk P."/>
            <person name="Stolte C."/>
            <person name="Sykes S."/>
            <person name="White J."/>
            <person name="Yandava C."/>
            <person name="Haas B."/>
            <person name="Nusbaum C."/>
            <person name="Birren B."/>
        </authorList>
    </citation>
    <scope>NUCLEOTIDE SEQUENCE [LARGE SCALE GENOMIC DNA]</scope>
    <source>
        <strain evidence="12">ATCC 50818</strain>
    </source>
</reference>
<dbReference type="OrthoDB" id="35799at2759"/>
<evidence type="ECO:0000256" key="9">
    <source>
        <dbReference type="ARBA" id="ARBA00023136"/>
    </source>
</evidence>
<keyword evidence="9 10" id="KW-0472">Membrane</keyword>
<dbReference type="STRING" id="946362.F2U6C4"/>
<dbReference type="InterPro" id="IPR036228">
    <property type="entry name" value="ATP_synth_F0_dsu_sf_mt"/>
</dbReference>
<dbReference type="eggNOG" id="KOG3366">
    <property type="taxonomic scope" value="Eukaryota"/>
</dbReference>
<keyword evidence="6 10" id="KW-0999">Mitochondrion inner membrane</keyword>
<sequence length="157" mass="17831">MANRQVGKKVIQWSQIAARLPAFNAPEVNLIQEKYTNVKAGLARVPEQPPAVDWEKYNNLITYPNYVKDLRKQYESLKFTYPEDSSSATIAADEKAAIARSKEVAKAAEQKIAELEQQLAALKAEKPLDQVTVDEVLATKPEWKRRFQDEIEAGKWD</sequence>
<dbReference type="GeneID" id="16076010"/>
<dbReference type="PANTHER" id="PTHR12700">
    <property type="entry name" value="ATP SYNTHASE SUBUNIT D, MITOCHONDRIAL"/>
    <property type="match status" value="1"/>
</dbReference>
<evidence type="ECO:0000256" key="5">
    <source>
        <dbReference type="ARBA" id="ARBA00022781"/>
    </source>
</evidence>
<evidence type="ECO:0000256" key="7">
    <source>
        <dbReference type="ARBA" id="ARBA00023065"/>
    </source>
</evidence>
<gene>
    <name evidence="12" type="ORF">PTSG_03703</name>
</gene>
<keyword evidence="4" id="KW-0138">CF(0)</keyword>
<dbReference type="PIRSF" id="PIRSF005514">
    <property type="entry name" value="ATPase_F0_D_mt"/>
    <property type="match status" value="1"/>
</dbReference>
<dbReference type="Proteomes" id="UP000007799">
    <property type="component" value="Unassembled WGS sequence"/>
</dbReference>
<keyword evidence="3 10" id="KW-0813">Transport</keyword>
<dbReference type="GO" id="GO:0045259">
    <property type="term" value="C:proton-transporting ATP synthase complex"/>
    <property type="evidence" value="ECO:0007669"/>
    <property type="project" value="UniProtKB-KW"/>
</dbReference>
<keyword evidence="7 10" id="KW-0406">Ion transport</keyword>
<evidence type="ECO:0000256" key="11">
    <source>
        <dbReference type="SAM" id="Coils"/>
    </source>
</evidence>
<dbReference type="KEGG" id="sre:PTSG_03703"/>
<dbReference type="EMBL" id="GL832962">
    <property type="protein sequence ID" value="EGD83065.1"/>
    <property type="molecule type" value="Genomic_DNA"/>
</dbReference>
<dbReference type="InterPro" id="IPR008689">
    <property type="entry name" value="ATP_synth_F0_dsu_mt"/>
</dbReference>
<comment type="similarity">
    <text evidence="2 10">Belongs to the ATPase d subunit family.</text>
</comment>
<dbReference type="Gene3D" id="6.10.280.70">
    <property type="match status" value="1"/>
</dbReference>
<feature type="coiled-coil region" evidence="11">
    <location>
        <begin position="91"/>
        <end position="125"/>
    </location>
</feature>
<organism evidence="13">
    <name type="scientific">Salpingoeca rosetta (strain ATCC 50818 / BSB-021)</name>
    <dbReference type="NCBI Taxonomy" id="946362"/>
    <lineage>
        <taxon>Eukaryota</taxon>
        <taxon>Choanoflagellata</taxon>
        <taxon>Craspedida</taxon>
        <taxon>Salpingoecidae</taxon>
        <taxon>Salpingoeca</taxon>
    </lineage>
</organism>
<keyword evidence="5 10" id="KW-0375">Hydrogen ion transport</keyword>
<protein>
    <recommendedName>
        <fullName evidence="10">ATP synthase subunit d, mitochondrial</fullName>
    </recommendedName>
</protein>
<dbReference type="RefSeq" id="XP_004995429.1">
    <property type="nucleotide sequence ID" value="XM_004995372.1"/>
</dbReference>
<comment type="function">
    <text evidence="10">Mitochondrial membrane ATP synthase (F(1)F(0) ATP synthase or Complex V) produces ATP from ADP in the presence of a proton gradient across the membrane which is generated by electron transport complexes of the respiratory chain. F-type ATPases consist of two structural domains, F(1) - containing the extramembraneous catalytic core, and F(0) - containing the membrane proton channel, linked together by a central stalk and a peripheral stalk. During catalysis, ATP synthesis in the catalytic domain of F(1) is coupled via a rotary mechanism of the central stalk subunits to proton translocation.</text>
</comment>
<accession>F2U6C4</accession>
<evidence type="ECO:0000256" key="2">
    <source>
        <dbReference type="ARBA" id="ARBA00006842"/>
    </source>
</evidence>
<dbReference type="SUPFAM" id="SSF161065">
    <property type="entry name" value="ATP synthase D chain-like"/>
    <property type="match status" value="1"/>
</dbReference>
<dbReference type="GO" id="GO:0005743">
    <property type="term" value="C:mitochondrial inner membrane"/>
    <property type="evidence" value="ECO:0007669"/>
    <property type="project" value="UniProtKB-SubCell"/>
</dbReference>
<evidence type="ECO:0000313" key="12">
    <source>
        <dbReference type="EMBL" id="EGD83065.1"/>
    </source>
</evidence>
<evidence type="ECO:0000256" key="10">
    <source>
        <dbReference type="PIRNR" id="PIRNR005514"/>
    </source>
</evidence>
<dbReference type="OMA" id="VSKGRWA"/>
<evidence type="ECO:0000256" key="4">
    <source>
        <dbReference type="ARBA" id="ARBA00022547"/>
    </source>
</evidence>
<evidence type="ECO:0000256" key="1">
    <source>
        <dbReference type="ARBA" id="ARBA00004273"/>
    </source>
</evidence>
<keyword evidence="13" id="KW-1185">Reference proteome</keyword>
<comment type="subcellular location">
    <subcellularLocation>
        <location evidence="1 10">Mitochondrion inner membrane</location>
    </subcellularLocation>
</comment>
<dbReference type="Pfam" id="PF05873">
    <property type="entry name" value="Mt_ATP-synt_D"/>
    <property type="match status" value="1"/>
</dbReference>
<evidence type="ECO:0000256" key="6">
    <source>
        <dbReference type="ARBA" id="ARBA00022792"/>
    </source>
</evidence>
<name>F2U6C4_SALR5</name>
<keyword evidence="11" id="KW-0175">Coiled coil</keyword>
<evidence type="ECO:0000313" key="13">
    <source>
        <dbReference type="Proteomes" id="UP000007799"/>
    </source>
</evidence>
<dbReference type="InParanoid" id="F2U6C4"/>
<evidence type="ECO:0000256" key="3">
    <source>
        <dbReference type="ARBA" id="ARBA00022448"/>
    </source>
</evidence>
<dbReference type="GO" id="GO:0015078">
    <property type="term" value="F:proton transmembrane transporter activity"/>
    <property type="evidence" value="ECO:0007669"/>
    <property type="project" value="InterPro"/>
</dbReference>
<evidence type="ECO:0000256" key="8">
    <source>
        <dbReference type="ARBA" id="ARBA00023128"/>
    </source>
</evidence>
<dbReference type="GO" id="GO:0015986">
    <property type="term" value="P:proton motive force-driven ATP synthesis"/>
    <property type="evidence" value="ECO:0007669"/>
    <property type="project" value="UniProtKB-UniRule"/>
</dbReference>
<dbReference type="FunCoup" id="F2U6C4">
    <property type="interactions" value="1203"/>
</dbReference>
<proteinExistence type="inferred from homology"/>